<feature type="domain" description="Leucine-rich repeat-containing N-terminal plant-type" evidence="5">
    <location>
        <begin position="28"/>
        <end position="66"/>
    </location>
</feature>
<accession>A0ABD3T9H4</accession>
<sequence>MFQSITLPVLVLCTLLLGVLSLQQSFEAETQALKEFKSSITNDPSNVLIDWNNTNHHCNWSGIACDPSSFHVISISLIDKQLEGSISPWDLALNSLNSYFTKTLYPVPFHLSSENSKISRN</sequence>
<dbReference type="PANTHER" id="PTHR48060">
    <property type="entry name" value="DNA DAMAGE-REPAIR/TOLERATION PROTEIN DRT100"/>
    <property type="match status" value="1"/>
</dbReference>
<organism evidence="6 7">
    <name type="scientific">Penstemon smallii</name>
    <dbReference type="NCBI Taxonomy" id="265156"/>
    <lineage>
        <taxon>Eukaryota</taxon>
        <taxon>Viridiplantae</taxon>
        <taxon>Streptophyta</taxon>
        <taxon>Embryophyta</taxon>
        <taxon>Tracheophyta</taxon>
        <taxon>Spermatophyta</taxon>
        <taxon>Magnoliopsida</taxon>
        <taxon>eudicotyledons</taxon>
        <taxon>Gunneridae</taxon>
        <taxon>Pentapetalae</taxon>
        <taxon>asterids</taxon>
        <taxon>lamiids</taxon>
        <taxon>Lamiales</taxon>
        <taxon>Plantaginaceae</taxon>
        <taxon>Cheloneae</taxon>
        <taxon>Penstemon</taxon>
    </lineage>
</organism>
<evidence type="ECO:0000256" key="4">
    <source>
        <dbReference type="SAM" id="SignalP"/>
    </source>
</evidence>
<dbReference type="Pfam" id="PF08263">
    <property type="entry name" value="LRRNT_2"/>
    <property type="match status" value="1"/>
</dbReference>
<evidence type="ECO:0000313" key="6">
    <source>
        <dbReference type="EMBL" id="KAL3833616.1"/>
    </source>
</evidence>
<dbReference type="AlphaFoldDB" id="A0ABD3T9H4"/>
<keyword evidence="2 4" id="KW-0732">Signal</keyword>
<evidence type="ECO:0000256" key="1">
    <source>
        <dbReference type="ARBA" id="ARBA00022614"/>
    </source>
</evidence>
<evidence type="ECO:0000256" key="3">
    <source>
        <dbReference type="ARBA" id="ARBA00022737"/>
    </source>
</evidence>
<dbReference type="InterPro" id="IPR053211">
    <property type="entry name" value="DNA_repair-toleration"/>
</dbReference>
<dbReference type="InterPro" id="IPR013210">
    <property type="entry name" value="LRR_N_plant-typ"/>
</dbReference>
<evidence type="ECO:0000256" key="2">
    <source>
        <dbReference type="ARBA" id="ARBA00022729"/>
    </source>
</evidence>
<evidence type="ECO:0000259" key="5">
    <source>
        <dbReference type="Pfam" id="PF08263"/>
    </source>
</evidence>
<comment type="caution">
    <text evidence="6">The sequence shown here is derived from an EMBL/GenBank/DDBJ whole genome shotgun (WGS) entry which is preliminary data.</text>
</comment>
<name>A0ABD3T9H4_9LAMI</name>
<keyword evidence="3" id="KW-0677">Repeat</keyword>
<dbReference type="Gene3D" id="3.80.10.10">
    <property type="entry name" value="Ribonuclease Inhibitor"/>
    <property type="match status" value="1"/>
</dbReference>
<protein>
    <recommendedName>
        <fullName evidence="5">Leucine-rich repeat-containing N-terminal plant-type domain-containing protein</fullName>
    </recommendedName>
</protein>
<dbReference type="Proteomes" id="UP001634393">
    <property type="component" value="Unassembled WGS sequence"/>
</dbReference>
<dbReference type="EMBL" id="JBJXBP010000004">
    <property type="protein sequence ID" value="KAL3833616.1"/>
    <property type="molecule type" value="Genomic_DNA"/>
</dbReference>
<evidence type="ECO:0000313" key="7">
    <source>
        <dbReference type="Proteomes" id="UP001634393"/>
    </source>
</evidence>
<gene>
    <name evidence="6" type="ORF">ACJIZ3_008352</name>
</gene>
<keyword evidence="7" id="KW-1185">Reference proteome</keyword>
<dbReference type="PANTHER" id="PTHR48060:SF21">
    <property type="entry name" value="L DOMAIN-LIKE PROTEIN"/>
    <property type="match status" value="1"/>
</dbReference>
<keyword evidence="1" id="KW-0433">Leucine-rich repeat</keyword>
<feature type="signal peptide" evidence="4">
    <location>
        <begin position="1"/>
        <end position="21"/>
    </location>
</feature>
<dbReference type="InterPro" id="IPR032675">
    <property type="entry name" value="LRR_dom_sf"/>
</dbReference>
<reference evidence="6 7" key="1">
    <citation type="submission" date="2024-12" db="EMBL/GenBank/DDBJ databases">
        <title>The unique morphological basis and parallel evolutionary history of personate flowers in Penstemon.</title>
        <authorList>
            <person name="Depatie T.H."/>
            <person name="Wessinger C.A."/>
        </authorList>
    </citation>
    <scope>NUCLEOTIDE SEQUENCE [LARGE SCALE GENOMIC DNA]</scope>
    <source>
        <strain evidence="6">WTNN_2</strain>
        <tissue evidence="6">Leaf</tissue>
    </source>
</reference>
<proteinExistence type="predicted"/>
<feature type="chain" id="PRO_5044861907" description="Leucine-rich repeat-containing N-terminal plant-type domain-containing protein" evidence="4">
    <location>
        <begin position="22"/>
        <end position="121"/>
    </location>
</feature>